<evidence type="ECO:0000259" key="10">
    <source>
        <dbReference type="Pfam" id="PF02775"/>
    </source>
</evidence>
<proteinExistence type="inferred from homology"/>
<dbReference type="InterPro" id="IPR000399">
    <property type="entry name" value="TPP-bd_CS"/>
</dbReference>
<dbReference type="AlphaFoldDB" id="A0A167RZR6"/>
<evidence type="ECO:0000313" key="12">
    <source>
        <dbReference type="EMBL" id="KZN86621.1"/>
    </source>
</evidence>
<name>A0A167RZR6_PENCH</name>
<dbReference type="Pfam" id="PF02775">
    <property type="entry name" value="TPP_enzyme_C"/>
    <property type="match status" value="1"/>
</dbReference>
<dbReference type="UniPathway" id="UPA00047">
    <property type="reaction ID" value="UER00055"/>
</dbReference>
<keyword evidence="6 8" id="KW-0786">Thiamine pyrophosphate</keyword>
<comment type="similarity">
    <text evidence="3 8">Belongs to the TPP enzyme family.</text>
</comment>
<dbReference type="GO" id="GO:0005739">
    <property type="term" value="C:mitochondrion"/>
    <property type="evidence" value="ECO:0007669"/>
    <property type="project" value="TreeGrafter"/>
</dbReference>
<sequence length="595" mass="63826">MESESKISMMLNSLVGLNGGEIFHQILAAKGVEYVFGYPGGAALPLLDGIYQSNKLKFILSHHEQGAGHMAEGYAQATGKPGVVLVTSGPGTSNLTTPMFNALLDGNPMVVVCGQVATSAIGSRAFQEIDVPTLAKSCTKWFTVVQTVEDLPLSLDMAFQQAIGGGGGPALVAIPQNISSAIFDKAALEKACKNLSVSEAPVIETHLQQPSLGILQDTIRRVASLVNVAEQPVIIAGQGVLKSAEGTSLLTSVSEACQIPVATTLLGLGCFDETKDESLHMVGTHGAMYANYAVQNADLILALGARLDERVVSDPRSFAPNARATKEDRGGIVYFNIDPDSIGKVVEATEFVNGDLSQTLPLLMPHLQKRTHPAWLQQIQDWKKRYASPPMYAGGETQIVPAQVLRELDRQLDSLPTKTILSTGVGQHQMWAARCHRWQVPRTLITSGSLGTMGFGLPASIGAKLGSPGSVVIDIDGDGSFCMTMAELLTASQYGVGVKVIVFNNGEQRMVSQFQQTYYQGRVAHTRLQNPDFVSLSKSMGCDARRCVCPQDLRGCIEWLLRAECPALLEMILDNEPPMLPIVRSGASLDTFLFE</sequence>
<dbReference type="SUPFAM" id="SSF52518">
    <property type="entry name" value="Thiamin diphosphate-binding fold (THDP-binding)"/>
    <property type="match status" value="2"/>
</dbReference>
<protein>
    <recommendedName>
        <fullName evidence="4 8">Acetolactate synthase</fullName>
        <ecNumber evidence="4 8">2.2.1.6</ecNumber>
    </recommendedName>
</protein>
<dbReference type="EC" id="2.2.1.6" evidence="4 8"/>
<dbReference type="Proteomes" id="UP000076449">
    <property type="component" value="Chromosome II"/>
</dbReference>
<dbReference type="Pfam" id="PF02776">
    <property type="entry name" value="TPP_enzyme_N"/>
    <property type="match status" value="1"/>
</dbReference>
<evidence type="ECO:0000256" key="6">
    <source>
        <dbReference type="ARBA" id="ARBA00023052"/>
    </source>
</evidence>
<dbReference type="GO" id="GO:0050660">
    <property type="term" value="F:flavin adenine dinucleotide binding"/>
    <property type="evidence" value="ECO:0007669"/>
    <property type="project" value="InterPro"/>
</dbReference>
<comment type="pathway">
    <text evidence="2 8">Amino-acid biosynthesis; L-valine biosynthesis; L-valine from pyruvate: step 1/4.</text>
</comment>
<evidence type="ECO:0000256" key="8">
    <source>
        <dbReference type="RuleBase" id="RU003591"/>
    </source>
</evidence>
<evidence type="ECO:0000256" key="1">
    <source>
        <dbReference type="ARBA" id="ARBA00004974"/>
    </source>
</evidence>
<dbReference type="FunFam" id="3.40.50.1220:FF:000008">
    <property type="entry name" value="Acetolactate synthase"/>
    <property type="match status" value="1"/>
</dbReference>
<keyword evidence="7 8" id="KW-0100">Branched-chain amino acid biosynthesis</keyword>
<dbReference type="InterPro" id="IPR045229">
    <property type="entry name" value="TPP_enz"/>
</dbReference>
<dbReference type="SUPFAM" id="SSF52467">
    <property type="entry name" value="DHS-like NAD/FAD-binding domain"/>
    <property type="match status" value="1"/>
</dbReference>
<dbReference type="InterPro" id="IPR012001">
    <property type="entry name" value="Thiamin_PyroP_enz_TPP-bd_dom"/>
</dbReference>
<dbReference type="PhylomeDB" id="A0A167RZR6"/>
<dbReference type="PROSITE" id="PS00187">
    <property type="entry name" value="TPP_ENZYMES"/>
    <property type="match status" value="1"/>
</dbReference>
<evidence type="ECO:0000256" key="3">
    <source>
        <dbReference type="ARBA" id="ARBA00007812"/>
    </source>
</evidence>
<dbReference type="GO" id="GO:0003984">
    <property type="term" value="F:acetolactate synthase activity"/>
    <property type="evidence" value="ECO:0007669"/>
    <property type="project" value="UniProtKB-EC"/>
</dbReference>
<dbReference type="InterPro" id="IPR029061">
    <property type="entry name" value="THDP-binding"/>
</dbReference>
<accession>A0A167RZR6</accession>
<evidence type="ECO:0000256" key="5">
    <source>
        <dbReference type="ARBA" id="ARBA00022605"/>
    </source>
</evidence>
<organism evidence="12">
    <name type="scientific">Penicillium chrysogenum</name>
    <name type="common">Penicillium notatum</name>
    <dbReference type="NCBI Taxonomy" id="5076"/>
    <lineage>
        <taxon>Eukaryota</taxon>
        <taxon>Fungi</taxon>
        <taxon>Dikarya</taxon>
        <taxon>Ascomycota</taxon>
        <taxon>Pezizomycotina</taxon>
        <taxon>Eurotiomycetes</taxon>
        <taxon>Eurotiomycetidae</taxon>
        <taxon>Eurotiales</taxon>
        <taxon>Aspergillaceae</taxon>
        <taxon>Penicillium</taxon>
        <taxon>Penicillium chrysogenum species complex</taxon>
    </lineage>
</organism>
<dbReference type="PANTHER" id="PTHR18968">
    <property type="entry name" value="THIAMINE PYROPHOSPHATE ENZYMES"/>
    <property type="match status" value="1"/>
</dbReference>
<evidence type="ECO:0000256" key="2">
    <source>
        <dbReference type="ARBA" id="ARBA00005025"/>
    </source>
</evidence>
<dbReference type="FunFam" id="3.40.50.970:FF:000007">
    <property type="entry name" value="Acetolactate synthase"/>
    <property type="match status" value="1"/>
</dbReference>
<evidence type="ECO:0000256" key="4">
    <source>
        <dbReference type="ARBA" id="ARBA00013145"/>
    </source>
</evidence>
<dbReference type="EMBL" id="CM002799">
    <property type="protein sequence ID" value="KZN86621.1"/>
    <property type="molecule type" value="Genomic_DNA"/>
</dbReference>
<dbReference type="CDD" id="cd07035">
    <property type="entry name" value="TPP_PYR_POX_like"/>
    <property type="match status" value="1"/>
</dbReference>
<dbReference type="PANTHER" id="PTHR18968:SF13">
    <property type="entry name" value="ACETOLACTATE SYNTHASE CATALYTIC SUBUNIT, MITOCHONDRIAL"/>
    <property type="match status" value="1"/>
</dbReference>
<keyword evidence="8" id="KW-0460">Magnesium</keyword>
<dbReference type="GO" id="GO:0030976">
    <property type="term" value="F:thiamine pyrophosphate binding"/>
    <property type="evidence" value="ECO:0007669"/>
    <property type="project" value="UniProtKB-UniRule"/>
</dbReference>
<dbReference type="UniPathway" id="UPA00049">
    <property type="reaction ID" value="UER00059"/>
</dbReference>
<keyword evidence="5 8" id="KW-0028">Amino-acid biosynthesis</keyword>
<comment type="cofactor">
    <cofactor evidence="8">
        <name>Mg(2+)</name>
        <dbReference type="ChEBI" id="CHEBI:18420"/>
    </cofactor>
    <text evidence="8">Binds 1 Mg(2+) ion per subunit.</text>
</comment>
<evidence type="ECO:0000259" key="11">
    <source>
        <dbReference type="Pfam" id="PF02776"/>
    </source>
</evidence>
<reference evidence="12" key="1">
    <citation type="journal article" date="2014" name="Genome Announc.">
        <title>Complete sequencing and chromosome-scale genome assembly of the industrial progenitor strain P2niaD18 from the penicillin producer Penicillium chrysogenum.</title>
        <authorList>
            <person name="Specht T."/>
            <person name="Dahlmann T.A."/>
            <person name="Zadra I."/>
            <person name="Kurnsteiner H."/>
            <person name="Kuck U."/>
        </authorList>
    </citation>
    <scope>NUCLEOTIDE SEQUENCE [LARGE SCALE GENOMIC DNA]</scope>
    <source>
        <strain evidence="12">P2niaD18</strain>
    </source>
</reference>
<comment type="cofactor">
    <cofactor evidence="8">
        <name>thiamine diphosphate</name>
        <dbReference type="ChEBI" id="CHEBI:58937"/>
    </cofactor>
    <text evidence="8">Binds 1 thiamine pyrophosphate per subunit.</text>
</comment>
<dbReference type="InterPro" id="IPR011766">
    <property type="entry name" value="TPP_enzyme_TPP-bd"/>
</dbReference>
<dbReference type="InterPro" id="IPR029035">
    <property type="entry name" value="DHS-like_NAD/FAD-binding_dom"/>
</dbReference>
<comment type="pathway">
    <text evidence="1 8">Amino-acid biosynthesis; L-isoleucine biosynthesis; L-isoleucine from 2-oxobutanoate: step 1/4.</text>
</comment>
<feature type="domain" description="Thiamine pyrophosphate enzyme TPP-binding" evidence="10">
    <location>
        <begin position="424"/>
        <end position="570"/>
    </location>
</feature>
<dbReference type="NCBIfam" id="TIGR00118">
    <property type="entry name" value="acolac_lg"/>
    <property type="match status" value="1"/>
</dbReference>
<dbReference type="InterPro" id="IPR012846">
    <property type="entry name" value="Acetolactate_synth_lsu"/>
</dbReference>
<dbReference type="GO" id="GO:0000287">
    <property type="term" value="F:magnesium ion binding"/>
    <property type="evidence" value="ECO:0007669"/>
    <property type="project" value="UniProtKB-UniRule"/>
</dbReference>
<evidence type="ECO:0000256" key="7">
    <source>
        <dbReference type="ARBA" id="ARBA00023304"/>
    </source>
</evidence>
<keyword evidence="8" id="KW-0808">Transferase</keyword>
<feature type="domain" description="Thiamine pyrophosphate enzyme N-terminal TPP-binding" evidence="11">
    <location>
        <begin position="18"/>
        <end position="131"/>
    </location>
</feature>
<keyword evidence="8" id="KW-0479">Metal-binding</keyword>
<dbReference type="GO" id="GO:0005948">
    <property type="term" value="C:acetolactate synthase complex"/>
    <property type="evidence" value="ECO:0007669"/>
    <property type="project" value="TreeGrafter"/>
</dbReference>
<gene>
    <name evidence="12" type="ORF">EN45_051550</name>
</gene>
<feature type="domain" description="Thiamine pyrophosphate enzyme central" evidence="9">
    <location>
        <begin position="219"/>
        <end position="361"/>
    </location>
</feature>
<comment type="catalytic activity">
    <reaction evidence="8">
        <text>2 pyruvate + H(+) = (2S)-2-acetolactate + CO2</text>
        <dbReference type="Rhea" id="RHEA:25249"/>
        <dbReference type="ChEBI" id="CHEBI:15361"/>
        <dbReference type="ChEBI" id="CHEBI:15378"/>
        <dbReference type="ChEBI" id="CHEBI:16526"/>
        <dbReference type="ChEBI" id="CHEBI:58476"/>
        <dbReference type="EC" id="2.2.1.6"/>
    </reaction>
</comment>
<dbReference type="GO" id="GO:0009099">
    <property type="term" value="P:L-valine biosynthetic process"/>
    <property type="evidence" value="ECO:0007669"/>
    <property type="project" value="UniProtKB-UniPathway"/>
</dbReference>
<dbReference type="Gene3D" id="3.40.50.970">
    <property type="match status" value="2"/>
</dbReference>
<dbReference type="Pfam" id="PF00205">
    <property type="entry name" value="TPP_enzyme_M"/>
    <property type="match status" value="1"/>
</dbReference>
<dbReference type="InterPro" id="IPR012000">
    <property type="entry name" value="Thiamin_PyroP_enz_cen_dom"/>
</dbReference>
<evidence type="ECO:0000259" key="9">
    <source>
        <dbReference type="Pfam" id="PF00205"/>
    </source>
</evidence>
<dbReference type="GO" id="GO:0009097">
    <property type="term" value="P:isoleucine biosynthetic process"/>
    <property type="evidence" value="ECO:0007669"/>
    <property type="project" value="UniProtKB-UniPathway"/>
</dbReference>
<dbReference type="Gene3D" id="3.40.50.1220">
    <property type="entry name" value="TPP-binding domain"/>
    <property type="match status" value="1"/>
</dbReference>